<dbReference type="PROSITE" id="PS50069">
    <property type="entry name" value="CULLIN_2"/>
    <property type="match status" value="1"/>
</dbReference>
<feature type="compositionally biased region" description="Acidic residues" evidence="3">
    <location>
        <begin position="1786"/>
        <end position="1804"/>
    </location>
</feature>
<dbReference type="InterPro" id="IPR016158">
    <property type="entry name" value="Cullin_homology"/>
</dbReference>
<dbReference type="SUPFAM" id="SSF75632">
    <property type="entry name" value="Cullin homology domain"/>
    <property type="match status" value="1"/>
</dbReference>
<feature type="region of interest" description="Disordered" evidence="3">
    <location>
        <begin position="1068"/>
        <end position="1090"/>
    </location>
</feature>
<reference evidence="5" key="1">
    <citation type="submission" date="2014-11" db="EMBL/GenBank/DDBJ databases">
        <authorList>
            <person name="Otto D Thomas"/>
            <person name="Naeem Raeece"/>
        </authorList>
    </citation>
    <scope>NUCLEOTIDE SEQUENCE</scope>
</reference>
<feature type="region of interest" description="Disordered" evidence="3">
    <location>
        <begin position="1382"/>
        <end position="1404"/>
    </location>
</feature>
<accession>A0A0G4IBE3</accession>
<keyword evidence="2" id="KW-0175">Coiled coil</keyword>
<comment type="similarity">
    <text evidence="1">Belongs to the cullin family.</text>
</comment>
<evidence type="ECO:0000256" key="2">
    <source>
        <dbReference type="SAM" id="Coils"/>
    </source>
</evidence>
<feature type="region of interest" description="Disordered" evidence="3">
    <location>
        <begin position="1725"/>
        <end position="1804"/>
    </location>
</feature>
<feature type="compositionally biased region" description="Polar residues" evidence="3">
    <location>
        <begin position="512"/>
        <end position="521"/>
    </location>
</feature>
<feature type="region of interest" description="Disordered" evidence="3">
    <location>
        <begin position="822"/>
        <end position="845"/>
    </location>
</feature>
<feature type="domain" description="Cullin family profile" evidence="4">
    <location>
        <begin position="1474"/>
        <end position="1680"/>
    </location>
</feature>
<dbReference type="InterPro" id="IPR036317">
    <property type="entry name" value="Cullin_homology_sf"/>
</dbReference>
<feature type="region of interest" description="Disordered" evidence="3">
    <location>
        <begin position="1023"/>
        <end position="1053"/>
    </location>
</feature>
<feature type="compositionally biased region" description="Basic residues" evidence="3">
    <location>
        <begin position="699"/>
        <end position="710"/>
    </location>
</feature>
<feature type="region of interest" description="Disordered" evidence="3">
    <location>
        <begin position="1305"/>
        <end position="1347"/>
    </location>
</feature>
<dbReference type="InterPro" id="IPR044554">
    <property type="entry name" value="ANAPC2"/>
</dbReference>
<feature type="coiled-coil region" evidence="2">
    <location>
        <begin position="370"/>
        <end position="400"/>
    </location>
</feature>
<dbReference type="GO" id="GO:0031625">
    <property type="term" value="F:ubiquitin protein ligase binding"/>
    <property type="evidence" value="ECO:0007669"/>
    <property type="project" value="InterPro"/>
</dbReference>
<gene>
    <name evidence="5" type="ORF">Cvel_12724</name>
</gene>
<feature type="compositionally biased region" description="Low complexity" evidence="3">
    <location>
        <begin position="624"/>
        <end position="637"/>
    </location>
</feature>
<evidence type="ECO:0000256" key="1">
    <source>
        <dbReference type="PROSITE-ProRule" id="PRU00330"/>
    </source>
</evidence>
<dbReference type="Gene3D" id="3.30.230.130">
    <property type="entry name" value="Cullin, Chain C, Domain 2"/>
    <property type="match status" value="1"/>
</dbReference>
<feature type="compositionally biased region" description="Low complexity" evidence="3">
    <location>
        <begin position="481"/>
        <end position="495"/>
    </location>
</feature>
<organism evidence="5">
    <name type="scientific">Chromera velia CCMP2878</name>
    <dbReference type="NCBI Taxonomy" id="1169474"/>
    <lineage>
        <taxon>Eukaryota</taxon>
        <taxon>Sar</taxon>
        <taxon>Alveolata</taxon>
        <taxon>Colpodellida</taxon>
        <taxon>Chromeraceae</taxon>
        <taxon>Chromera</taxon>
    </lineage>
</organism>
<feature type="compositionally biased region" description="Acidic residues" evidence="3">
    <location>
        <begin position="1102"/>
        <end position="1111"/>
    </location>
</feature>
<feature type="compositionally biased region" description="Low complexity" evidence="3">
    <location>
        <begin position="567"/>
        <end position="590"/>
    </location>
</feature>
<feature type="compositionally biased region" description="Basic and acidic residues" evidence="3">
    <location>
        <begin position="832"/>
        <end position="845"/>
    </location>
</feature>
<feature type="compositionally biased region" description="Low complexity" evidence="3">
    <location>
        <begin position="1204"/>
        <end position="1214"/>
    </location>
</feature>
<feature type="region of interest" description="Disordered" evidence="3">
    <location>
        <begin position="557"/>
        <end position="651"/>
    </location>
</feature>
<dbReference type="GO" id="GO:0007091">
    <property type="term" value="P:metaphase/anaphase transition of mitotic cell cycle"/>
    <property type="evidence" value="ECO:0007669"/>
    <property type="project" value="TreeGrafter"/>
</dbReference>
<sequence length="1804" mass="192151">MAEVMTVGDSDAAAETERSNPVSVVAAWLQRALSPPVSSASTCKCTPMSSACFSCSPSSGAPLPSAVDECLDTLDEEGRMGEVIDLWGECLASSFPSRPSLADFSKGPATDSLSDVPSLMAHHDHVLHHAGEWFLHLTHASEVLSDVTALPLPPLEFLTLTERGRKIQCTRHMRLRTVHPMPQEDLRGHLLSAFPPEMKRALFSSWDTLKSAVLAAGLPKRSKNFDSFLASYQSSLVQALGAFRFIPETERALRGLLGTLSVSPSESPQERSNKERDPMTVLRNLRGEVSKRGGGRGERDENSGERSNRTEERGTASPAASVERGAGDMSEGGEGRKVPCAPLVSESLPDMIEFLGWHRQQLQACLLEGVRGVGREIDEEEAEEERMEREKQTVVAAQTQLLLEAMAISRLLACVGLGPEWQHSALSLCIQRVNEEAKEKRAAERSKTRSTNPLERTPPLRETDRDREGSPLPTAKRPNRSGPSSSSSSSSSFSSSPPPPTGIENSHAGRLPSQQQQGGMLSNSNLNFERERPYQRADLDRAHQLAASLVDRERAVLRGHQQQQVEVGAPVSGGAPSSSSSSGGLSLSLSQRQTRETSAKRAPGRRRAPLSAAGGPPHGHRGGSEATPSAPPSASGGLLHGRVSTASPGPPAISTAGPLTCSSSTGFVPSGFPVCSSCGVGKREKEKTEKTGGGSGKGKGGKAAHHHKARPGGDDEQKKNGGLFRCDGCLESFHLACLKSVVSGKSGLKGAVEDFAGLCRGDLPSAEWELLLCGVCRKERFEKAEWGCASDSTLESLLSWCGRFVRPFLRLMLGLPPFPFAAPEENAEGGEEGQRERGPSAECEGDFRLGHREGDHLVRAWMDGVVWADREETACALLERVQEACLEAVGSLHLENALGMLSDRRSLAEVREWLCREGTGGGSYGHVGKVKSALRRQVQGILEGQIGGEVPTDELIRLYIDSTKALKTLDPEHLITPAVLTDLQKALRQRPDSARCILAAFGKAHMEASASLGTLGLAVQADGSPTAEASGGSGKEKDKDGKDGDASPLDGSVRQCGWQFDLFDADANEEEEEEADGEGGEGAGGEEDEQVLARRLRKEELDAELSDDDTDPAVWHPRPLRPFSSAPHPKLQSTAEGLAILRAIDALAPSVAAVEAGGSRGAECPLEGGVGLLGGERSPLPSQSLVSFGPTSSPSASPRVLTAQQQQQEPLQRQSSEVRGTEREQNPLPGAATGSASSLREAPGPESMQTNGVGSEGRGRVLTSLDEPSGGEGGAVRGSSDSVSSVPFFAGRGGHASVHFMSTDTREDEAMGPETENALGPSQALTSPSPLPDVPSAPAGRESVRHVDGRVVPRFGVCDPSRMPSSSFRLPSSVVTTTAEGLAVGRGGRGGPGGVSGRGERFQGEGCTTGDDCGWFVTSSPLVPSVLSVGSGDGGAPRSSRSSRWELNETPGGRLTELLQVMTSVFGSHGKVVREFQKYLAHKILSSKRSGQGQGEVCEGEDAMAEEDATLRLLAARFGQTATSACRVMMKDFRDSLKHVQNVRNADLAGKHGNMSRDKVRLAQSVDALVVSEHYWPPSSLSSEGNGSASSLSLEAASLHEDIEDRLKAFADMFALQTGSRRLHWRRTHGRVELDISLEDGRVKKVETSFLGASLLKLFEKSPRLTLSAIGRRLFVDEDDDALAEALSFWKREGVIGEEGEGQGRSFSQRSEGSERTFFVIEREERREPIPVGEASPEGELQGDAMQVEEEGKGVPLGSSGGACGSSGLAGAGSAPFVEREREREEEKEDANDDMDFEVFGDDD</sequence>
<feature type="compositionally biased region" description="Basic and acidic residues" evidence="3">
    <location>
        <begin position="458"/>
        <end position="469"/>
    </location>
</feature>
<dbReference type="GO" id="GO:0070979">
    <property type="term" value="P:protein K11-linked ubiquitination"/>
    <property type="evidence" value="ECO:0007669"/>
    <property type="project" value="TreeGrafter"/>
</dbReference>
<feature type="compositionally biased region" description="Gly residues" evidence="3">
    <location>
        <begin position="1759"/>
        <end position="1771"/>
    </location>
</feature>
<feature type="compositionally biased region" description="Polar residues" evidence="3">
    <location>
        <begin position="1180"/>
        <end position="1196"/>
    </location>
</feature>
<feature type="region of interest" description="Disordered" evidence="3">
    <location>
        <begin position="1102"/>
        <end position="1130"/>
    </location>
</feature>
<feature type="compositionally biased region" description="Gly residues" evidence="3">
    <location>
        <begin position="1384"/>
        <end position="1397"/>
    </location>
</feature>
<feature type="region of interest" description="Disordered" evidence="3">
    <location>
        <begin position="260"/>
        <end position="341"/>
    </location>
</feature>
<dbReference type="PANTHER" id="PTHR45957">
    <property type="entry name" value="ANAPHASE-PROMOTING COMPLEX SUBUNIT 2"/>
    <property type="match status" value="1"/>
</dbReference>
<dbReference type="GO" id="GO:0005680">
    <property type="term" value="C:anaphase-promoting complex"/>
    <property type="evidence" value="ECO:0007669"/>
    <property type="project" value="TreeGrafter"/>
</dbReference>
<dbReference type="EMBL" id="CDMZ01005782">
    <property type="protein sequence ID" value="CEM54369.1"/>
    <property type="molecule type" value="Genomic_DNA"/>
</dbReference>
<proteinExistence type="inferred from homology"/>
<feature type="region of interest" description="Disordered" evidence="3">
    <location>
        <begin position="683"/>
        <end position="717"/>
    </location>
</feature>
<feature type="compositionally biased region" description="Basic and acidic residues" evidence="3">
    <location>
        <begin position="268"/>
        <end position="278"/>
    </location>
</feature>
<feature type="region of interest" description="Disordered" evidence="3">
    <location>
        <begin position="1427"/>
        <end position="1449"/>
    </location>
</feature>
<feature type="region of interest" description="Disordered" evidence="3">
    <location>
        <begin position="1173"/>
        <end position="1282"/>
    </location>
</feature>
<protein>
    <recommendedName>
        <fullName evidence="4">Cullin family profile domain-containing protein</fullName>
    </recommendedName>
</protein>
<evidence type="ECO:0000313" key="5">
    <source>
        <dbReference type="EMBL" id="CEM54369.1"/>
    </source>
</evidence>
<feature type="compositionally biased region" description="Basic and acidic residues" evidence="3">
    <location>
        <begin position="285"/>
        <end position="314"/>
    </location>
</feature>
<evidence type="ECO:0000259" key="4">
    <source>
        <dbReference type="PROSITE" id="PS50069"/>
    </source>
</evidence>
<feature type="region of interest" description="Disordered" evidence="3">
    <location>
        <begin position="440"/>
        <end position="521"/>
    </location>
</feature>
<dbReference type="GO" id="GO:0006511">
    <property type="term" value="P:ubiquitin-dependent protein catabolic process"/>
    <property type="evidence" value="ECO:0007669"/>
    <property type="project" value="InterPro"/>
</dbReference>
<evidence type="ECO:0000256" key="3">
    <source>
        <dbReference type="SAM" id="MobiDB-lite"/>
    </source>
</evidence>
<feature type="compositionally biased region" description="Basic and acidic residues" evidence="3">
    <location>
        <begin position="1034"/>
        <end position="1045"/>
    </location>
</feature>
<dbReference type="PANTHER" id="PTHR45957:SF1">
    <property type="entry name" value="ANAPHASE-PROMOTING COMPLEX SUBUNIT 2"/>
    <property type="match status" value="1"/>
</dbReference>
<dbReference type="VEuPathDB" id="CryptoDB:Cvel_12724"/>
<name>A0A0G4IBE3_9ALVE</name>